<keyword evidence="6" id="KW-1185">Reference proteome</keyword>
<evidence type="ECO:0000313" key="6">
    <source>
        <dbReference type="Proteomes" id="UP001555826"/>
    </source>
</evidence>
<keyword evidence="2" id="KW-0333">Golgi apparatus</keyword>
<dbReference type="InterPro" id="IPR038261">
    <property type="entry name" value="GPP34-like_sf"/>
</dbReference>
<evidence type="ECO:0000256" key="1">
    <source>
        <dbReference type="ARBA" id="ARBA00004255"/>
    </source>
</evidence>
<protein>
    <submittedName>
        <fullName evidence="5">GPP34 family phosphoprotein</fullName>
    </submittedName>
</protein>
<evidence type="ECO:0000313" key="5">
    <source>
        <dbReference type="EMBL" id="MEW9264637.1"/>
    </source>
</evidence>
<dbReference type="Gene3D" id="1.10.3630.10">
    <property type="entry name" value="yeast vps74-n-term truncation variant domain like"/>
    <property type="match status" value="1"/>
</dbReference>
<name>A0ABV3P4T2_9ACTN</name>
<keyword evidence="3" id="KW-0446">Lipid-binding</keyword>
<evidence type="ECO:0000256" key="4">
    <source>
        <dbReference type="ARBA" id="ARBA00023136"/>
    </source>
</evidence>
<dbReference type="EMBL" id="JBFNQN010000004">
    <property type="protein sequence ID" value="MEW9264637.1"/>
    <property type="molecule type" value="Genomic_DNA"/>
</dbReference>
<evidence type="ECO:0000256" key="2">
    <source>
        <dbReference type="ARBA" id="ARBA00023034"/>
    </source>
</evidence>
<reference evidence="5 6" key="1">
    <citation type="submission" date="2024-07" db="EMBL/GenBank/DDBJ databases">
        <authorList>
            <person name="Thanompreechachai J."/>
            <person name="Duangmal K."/>
        </authorList>
    </citation>
    <scope>NUCLEOTIDE SEQUENCE [LARGE SCALE GENOMIC DNA]</scope>
    <source>
        <strain evidence="5 6">KCTC 19886</strain>
    </source>
</reference>
<dbReference type="Proteomes" id="UP001555826">
    <property type="component" value="Unassembled WGS sequence"/>
</dbReference>
<organism evidence="5 6">
    <name type="scientific">Kineococcus endophyticus</name>
    <dbReference type="NCBI Taxonomy" id="1181883"/>
    <lineage>
        <taxon>Bacteria</taxon>
        <taxon>Bacillati</taxon>
        <taxon>Actinomycetota</taxon>
        <taxon>Actinomycetes</taxon>
        <taxon>Kineosporiales</taxon>
        <taxon>Kineosporiaceae</taxon>
        <taxon>Kineococcus</taxon>
    </lineage>
</organism>
<dbReference type="Pfam" id="PF05719">
    <property type="entry name" value="GPP34"/>
    <property type="match status" value="1"/>
</dbReference>
<accession>A0ABV3P4T2</accession>
<dbReference type="InterPro" id="IPR008628">
    <property type="entry name" value="GPP34-like"/>
</dbReference>
<keyword evidence="4" id="KW-0472">Membrane</keyword>
<proteinExistence type="predicted"/>
<comment type="caution">
    <text evidence="5">The sequence shown here is derived from an EMBL/GenBank/DDBJ whole genome shotgun (WGS) entry which is preliminary data.</text>
</comment>
<gene>
    <name evidence="5" type="ORF">AB1207_07750</name>
</gene>
<comment type="subcellular location">
    <subcellularLocation>
        <location evidence="1">Golgi apparatus membrane</location>
        <topology evidence="1">Peripheral membrane protein</topology>
        <orientation evidence="1">Cytoplasmic side</orientation>
    </subcellularLocation>
</comment>
<evidence type="ECO:0000256" key="3">
    <source>
        <dbReference type="ARBA" id="ARBA00023121"/>
    </source>
</evidence>
<sequence>MDALVDDLTLVLLDPSSGRSLVDGTRARAVLGGAVLLDLALRERLVAEPARWGGDRVQVHDPSPTGDAVLDHALARLGTRRTAASTAVTRISGGRTGQLVRERLAARGAVRHEPGGFLRFSREHPDPAVREPLVAAVAAALQGTRPVTARTAALVSLVHSVGAVGKVAPGHGWSRKELDARVASVAKTLDDGQWAGSAVAAAVRSAQAAVTAAIVASTSAATAGAASS</sequence>
<dbReference type="RefSeq" id="WP_367637396.1">
    <property type="nucleotide sequence ID" value="NZ_JBFNQN010000004.1"/>
</dbReference>